<dbReference type="AlphaFoldDB" id="A0A3B0R0P4"/>
<dbReference type="SUPFAM" id="SSF47598">
    <property type="entry name" value="Ribbon-helix-helix"/>
    <property type="match status" value="1"/>
</dbReference>
<feature type="region of interest" description="Disordered" evidence="1">
    <location>
        <begin position="103"/>
        <end position="167"/>
    </location>
</feature>
<dbReference type="GO" id="GO:0006355">
    <property type="term" value="P:regulation of DNA-templated transcription"/>
    <property type="evidence" value="ECO:0007669"/>
    <property type="project" value="InterPro"/>
</dbReference>
<feature type="region of interest" description="Disordered" evidence="1">
    <location>
        <begin position="1"/>
        <end position="76"/>
    </location>
</feature>
<gene>
    <name evidence="2" type="ORF">MNBD_ALPHA04-902</name>
</gene>
<accession>A0A3B0R0P4</accession>
<evidence type="ECO:0000313" key="2">
    <source>
        <dbReference type="EMBL" id="VAV87094.1"/>
    </source>
</evidence>
<sequence length="227" mass="24611">MSDSKPLASLSSGLLARKGGAKPAMRRQDVSFTDTVPDHSQDEHEDLGWNDMGYDTDPDHQVANVDGDNEPVVENFHHNPLAGAIPEAVPAVKRQQQEIAAKLGSKIEPVAEKKPQEDVATPPPPPLSISREVAPLTEHSAVVEAARKAKKATKNPAPAKKSRTRKAKAAFTLRLDAERHLKLRLATAVKNVSAQQLVTKAVDEYLRTIPELDDLAERIPARGAAQN</sequence>
<dbReference type="EMBL" id="UOEF01000008">
    <property type="protein sequence ID" value="VAV87094.1"/>
    <property type="molecule type" value="Genomic_DNA"/>
</dbReference>
<evidence type="ECO:0000256" key="1">
    <source>
        <dbReference type="SAM" id="MobiDB-lite"/>
    </source>
</evidence>
<organism evidence="2">
    <name type="scientific">hydrothermal vent metagenome</name>
    <dbReference type="NCBI Taxonomy" id="652676"/>
    <lineage>
        <taxon>unclassified sequences</taxon>
        <taxon>metagenomes</taxon>
        <taxon>ecological metagenomes</taxon>
    </lineage>
</organism>
<protein>
    <submittedName>
        <fullName evidence="2">Uncharacterized protein</fullName>
    </submittedName>
</protein>
<dbReference type="InterPro" id="IPR010985">
    <property type="entry name" value="Ribbon_hlx_hlx"/>
</dbReference>
<proteinExistence type="predicted"/>
<name>A0A3B0R0P4_9ZZZZ</name>
<reference evidence="2" key="1">
    <citation type="submission" date="2018-06" db="EMBL/GenBank/DDBJ databases">
        <authorList>
            <person name="Zhirakovskaya E."/>
        </authorList>
    </citation>
    <scope>NUCLEOTIDE SEQUENCE</scope>
</reference>